<evidence type="ECO:0000313" key="1">
    <source>
        <dbReference type="EMBL" id="QQR39017.1"/>
    </source>
</evidence>
<proteinExistence type="predicted"/>
<reference evidence="1 2" key="1">
    <citation type="submission" date="2021-01" db="EMBL/GenBank/DDBJ databases">
        <title>Genome seq and assembly of Devosia sp. LEGU1.</title>
        <authorList>
            <person name="Chhetri G."/>
        </authorList>
    </citation>
    <scope>NUCLEOTIDE SEQUENCE [LARGE SCALE GENOMIC DNA]</scope>
    <source>
        <strain evidence="1 2">LEGU1</strain>
    </source>
</reference>
<sequence length="82" mass="8806">MRVPDIPPKPIEPITRLSQFRDAGYVLISHCSAGRGHQHVIVYDTVMATHGDAEVDYAFKVAMTCPECGASGGGMTIFLLTG</sequence>
<evidence type="ECO:0000313" key="2">
    <source>
        <dbReference type="Proteomes" id="UP000595857"/>
    </source>
</evidence>
<organism evidence="1 2">
    <name type="scientific">Devosia rhizoryzae</name>
    <dbReference type="NCBI Taxonomy" id="2774137"/>
    <lineage>
        <taxon>Bacteria</taxon>
        <taxon>Pseudomonadati</taxon>
        <taxon>Pseudomonadota</taxon>
        <taxon>Alphaproteobacteria</taxon>
        <taxon>Hyphomicrobiales</taxon>
        <taxon>Devosiaceae</taxon>
        <taxon>Devosia</taxon>
    </lineage>
</organism>
<keyword evidence="2" id="KW-1185">Reference proteome</keyword>
<dbReference type="EMBL" id="CP068046">
    <property type="protein sequence ID" value="QQR39017.1"/>
    <property type="molecule type" value="Genomic_DNA"/>
</dbReference>
<gene>
    <name evidence="1" type="ORF">JI748_14915</name>
</gene>
<accession>A0ABX7C5K4</accession>
<name>A0ABX7C5K4_9HYPH</name>
<dbReference type="RefSeq" id="WP_201632410.1">
    <property type="nucleotide sequence ID" value="NZ_CP068046.1"/>
</dbReference>
<dbReference type="Proteomes" id="UP000595857">
    <property type="component" value="Chromosome"/>
</dbReference>
<protein>
    <submittedName>
        <fullName evidence="1">Uncharacterized protein</fullName>
    </submittedName>
</protein>